<comment type="similarity">
    <text evidence="1">Belongs to the small GTPase superfamily. RGK family.</text>
</comment>
<dbReference type="SUPFAM" id="SSF52540">
    <property type="entry name" value="P-loop containing nucleoside triphosphate hydrolases"/>
    <property type="match status" value="1"/>
</dbReference>
<feature type="region of interest" description="Disordered" evidence="3">
    <location>
        <begin position="1"/>
        <end position="57"/>
    </location>
</feature>
<dbReference type="GO" id="GO:0005246">
    <property type="term" value="F:calcium channel regulator activity"/>
    <property type="evidence" value="ECO:0007669"/>
    <property type="project" value="TreeGrafter"/>
</dbReference>
<keyword evidence="2" id="KW-0597">Phosphoprotein</keyword>
<dbReference type="Proteomes" id="UP001152798">
    <property type="component" value="Chromosome 2"/>
</dbReference>
<dbReference type="GO" id="GO:0003924">
    <property type="term" value="F:GTPase activity"/>
    <property type="evidence" value="ECO:0007669"/>
    <property type="project" value="InterPro"/>
</dbReference>
<dbReference type="CDD" id="cd04148">
    <property type="entry name" value="RGK"/>
    <property type="match status" value="1"/>
</dbReference>
<dbReference type="NCBIfam" id="TIGR00231">
    <property type="entry name" value="small_GTP"/>
    <property type="match status" value="1"/>
</dbReference>
<gene>
    <name evidence="4" type="ORF">NEZAVI_LOCUS3483</name>
</gene>
<dbReference type="SMART" id="SM00173">
    <property type="entry name" value="RAS"/>
    <property type="match status" value="1"/>
</dbReference>
<dbReference type="InterPro" id="IPR051641">
    <property type="entry name" value="RGK_GTP-binding_reg"/>
</dbReference>
<protein>
    <recommendedName>
        <fullName evidence="6">GTP-binding protein REM 1</fullName>
    </recommendedName>
</protein>
<dbReference type="EMBL" id="OV725078">
    <property type="protein sequence ID" value="CAH1392709.1"/>
    <property type="molecule type" value="Genomic_DNA"/>
</dbReference>
<dbReference type="FunFam" id="3.40.50.300:FF:000664">
    <property type="entry name" value="Uncharacterized protein, isoform B"/>
    <property type="match status" value="1"/>
</dbReference>
<dbReference type="InterPro" id="IPR005225">
    <property type="entry name" value="Small_GTP-bd"/>
</dbReference>
<dbReference type="PROSITE" id="PS51421">
    <property type="entry name" value="RAS"/>
    <property type="match status" value="1"/>
</dbReference>
<reference evidence="4" key="1">
    <citation type="submission" date="2022-01" db="EMBL/GenBank/DDBJ databases">
        <authorList>
            <person name="King R."/>
        </authorList>
    </citation>
    <scope>NUCLEOTIDE SEQUENCE</scope>
</reference>
<dbReference type="InterPro" id="IPR027417">
    <property type="entry name" value="P-loop_NTPase"/>
</dbReference>
<dbReference type="PANTHER" id="PTHR45775:SF6">
    <property type="entry name" value="RAD, GEM_KIR FAMILY MEMBER 2, ISOFORM C"/>
    <property type="match status" value="1"/>
</dbReference>
<dbReference type="GO" id="GO:0005525">
    <property type="term" value="F:GTP binding"/>
    <property type="evidence" value="ECO:0007669"/>
    <property type="project" value="InterPro"/>
</dbReference>
<dbReference type="PANTHER" id="PTHR45775">
    <property type="entry name" value="RAD, GEM/KIR FAMILY MEMBER 2, ISOFORM C"/>
    <property type="match status" value="1"/>
</dbReference>
<dbReference type="AlphaFoldDB" id="A0A9P0E2L2"/>
<organism evidence="4 5">
    <name type="scientific">Nezara viridula</name>
    <name type="common">Southern green stink bug</name>
    <name type="synonym">Cimex viridulus</name>
    <dbReference type="NCBI Taxonomy" id="85310"/>
    <lineage>
        <taxon>Eukaryota</taxon>
        <taxon>Metazoa</taxon>
        <taxon>Ecdysozoa</taxon>
        <taxon>Arthropoda</taxon>
        <taxon>Hexapoda</taxon>
        <taxon>Insecta</taxon>
        <taxon>Pterygota</taxon>
        <taxon>Neoptera</taxon>
        <taxon>Paraneoptera</taxon>
        <taxon>Hemiptera</taxon>
        <taxon>Heteroptera</taxon>
        <taxon>Panheteroptera</taxon>
        <taxon>Pentatomomorpha</taxon>
        <taxon>Pentatomoidea</taxon>
        <taxon>Pentatomidae</taxon>
        <taxon>Pentatominae</taxon>
        <taxon>Nezara</taxon>
    </lineage>
</organism>
<dbReference type="OrthoDB" id="5239715at2759"/>
<dbReference type="SMART" id="SM00174">
    <property type="entry name" value="RHO"/>
    <property type="match status" value="1"/>
</dbReference>
<dbReference type="GO" id="GO:0005886">
    <property type="term" value="C:plasma membrane"/>
    <property type="evidence" value="ECO:0007669"/>
    <property type="project" value="TreeGrafter"/>
</dbReference>
<evidence type="ECO:0000256" key="1">
    <source>
        <dbReference type="ARBA" id="ARBA00008846"/>
    </source>
</evidence>
<evidence type="ECO:0000256" key="3">
    <source>
        <dbReference type="SAM" id="MobiDB-lite"/>
    </source>
</evidence>
<keyword evidence="5" id="KW-1185">Reference proteome</keyword>
<evidence type="ECO:0008006" key="6">
    <source>
        <dbReference type="Google" id="ProtNLM"/>
    </source>
</evidence>
<dbReference type="Gene3D" id="3.40.50.300">
    <property type="entry name" value="P-loop containing nucleotide triphosphate hydrolases"/>
    <property type="match status" value="1"/>
</dbReference>
<dbReference type="InterPro" id="IPR001806">
    <property type="entry name" value="Small_GTPase"/>
</dbReference>
<sequence length="427" mass="47412">MSERRGSVCEVTSPEGHTTLIEEGEPVQPPRRRPRDLTHLAHSKPGASPTDIGAPPASPVFKFPPLCRRSTSDLTTASGLTEETLLSRRPSSPRGLGYLASRRASRESVIAPLRSNYLQPPVADHQRPRVCSLPEKGYNPRYSDDLYRLRNFSITAKGVVNYGDSIIDRRSRSNTSINSTASSLCCSRVSPLSPWQGSCCSQTTNISTETMDIAKYRIVLLGESGVGKTALVSQFMTSEYMNTYDASLDDEFGEKTVSILLDGEESEMVFIDHPSSEMSVENSLSTYEPHAAVVVYSVVDRATFKAAEEILNYLWRESYTQEKTVILVGNKVDLARARVITNTEGKSLAASRDCKYIETSSGIQHNVDELLVGILKQIRLRETREKKKSRRLHSSRTSLSLNMAKELLQRICLSDSKSKSCENLHVL</sequence>
<dbReference type="Pfam" id="PF00071">
    <property type="entry name" value="Ras"/>
    <property type="match status" value="1"/>
</dbReference>
<dbReference type="SMART" id="SM00175">
    <property type="entry name" value="RAB"/>
    <property type="match status" value="1"/>
</dbReference>
<dbReference type="PROSITE" id="PS51419">
    <property type="entry name" value="RAB"/>
    <property type="match status" value="1"/>
</dbReference>
<proteinExistence type="inferred from homology"/>
<evidence type="ECO:0000313" key="5">
    <source>
        <dbReference type="Proteomes" id="UP001152798"/>
    </source>
</evidence>
<name>A0A9P0E2L2_NEZVI</name>
<evidence type="ECO:0000313" key="4">
    <source>
        <dbReference type="EMBL" id="CAH1392709.1"/>
    </source>
</evidence>
<accession>A0A9P0E2L2</accession>
<dbReference type="PRINTS" id="PR00449">
    <property type="entry name" value="RASTRNSFRMNG"/>
</dbReference>
<evidence type="ECO:0000256" key="2">
    <source>
        <dbReference type="ARBA" id="ARBA00022553"/>
    </source>
</evidence>